<dbReference type="AlphaFoldDB" id="A0A8J3N1C7"/>
<evidence type="ECO:0000313" key="8">
    <source>
        <dbReference type="EMBL" id="GHO92155.1"/>
    </source>
</evidence>
<keyword evidence="3 7" id="KW-0812">Transmembrane</keyword>
<evidence type="ECO:0000256" key="1">
    <source>
        <dbReference type="ARBA" id="ARBA00004651"/>
    </source>
</evidence>
<dbReference type="EMBL" id="BNJK01000001">
    <property type="protein sequence ID" value="GHO92155.1"/>
    <property type="molecule type" value="Genomic_DNA"/>
</dbReference>
<proteinExistence type="predicted"/>
<evidence type="ECO:0000256" key="6">
    <source>
        <dbReference type="SAM" id="MobiDB-lite"/>
    </source>
</evidence>
<evidence type="ECO:0000256" key="2">
    <source>
        <dbReference type="ARBA" id="ARBA00022475"/>
    </source>
</evidence>
<feature type="transmembrane region" description="Helical" evidence="7">
    <location>
        <begin position="299"/>
        <end position="319"/>
    </location>
</feature>
<keyword evidence="9" id="KW-1185">Reference proteome</keyword>
<organism evidence="8 9">
    <name type="scientific">Reticulibacter mediterranei</name>
    <dbReference type="NCBI Taxonomy" id="2778369"/>
    <lineage>
        <taxon>Bacteria</taxon>
        <taxon>Bacillati</taxon>
        <taxon>Chloroflexota</taxon>
        <taxon>Ktedonobacteria</taxon>
        <taxon>Ktedonobacterales</taxon>
        <taxon>Reticulibacteraceae</taxon>
        <taxon>Reticulibacter</taxon>
    </lineage>
</organism>
<name>A0A8J3N1C7_9CHLR</name>
<gene>
    <name evidence="8" type="ORF">KSF_022030</name>
</gene>
<evidence type="ECO:0000256" key="4">
    <source>
        <dbReference type="ARBA" id="ARBA00022989"/>
    </source>
</evidence>
<dbReference type="PANTHER" id="PTHR30250">
    <property type="entry name" value="PST FAMILY PREDICTED COLANIC ACID TRANSPORTER"/>
    <property type="match status" value="1"/>
</dbReference>
<evidence type="ECO:0008006" key="10">
    <source>
        <dbReference type="Google" id="ProtNLM"/>
    </source>
</evidence>
<feature type="transmembrane region" description="Helical" evidence="7">
    <location>
        <begin position="369"/>
        <end position="387"/>
    </location>
</feature>
<feature type="transmembrane region" description="Helical" evidence="7">
    <location>
        <begin position="186"/>
        <end position="207"/>
    </location>
</feature>
<feature type="transmembrane region" description="Helical" evidence="7">
    <location>
        <begin position="124"/>
        <end position="150"/>
    </location>
</feature>
<dbReference type="PANTHER" id="PTHR30250:SF11">
    <property type="entry name" value="O-ANTIGEN TRANSPORTER-RELATED"/>
    <property type="match status" value="1"/>
</dbReference>
<dbReference type="RefSeq" id="WP_220203009.1">
    <property type="nucleotide sequence ID" value="NZ_BNJK01000001.1"/>
</dbReference>
<feature type="compositionally biased region" description="Polar residues" evidence="6">
    <location>
        <begin position="523"/>
        <end position="532"/>
    </location>
</feature>
<feature type="transmembrane region" description="Helical" evidence="7">
    <location>
        <begin position="339"/>
        <end position="357"/>
    </location>
</feature>
<reference evidence="8" key="1">
    <citation type="submission" date="2020-10" db="EMBL/GenBank/DDBJ databases">
        <title>Taxonomic study of unclassified bacteria belonging to the class Ktedonobacteria.</title>
        <authorList>
            <person name="Yabe S."/>
            <person name="Wang C.M."/>
            <person name="Zheng Y."/>
            <person name="Sakai Y."/>
            <person name="Cavaletti L."/>
            <person name="Monciardini P."/>
            <person name="Donadio S."/>
        </authorList>
    </citation>
    <scope>NUCLEOTIDE SEQUENCE</scope>
    <source>
        <strain evidence="8">ID150040</strain>
    </source>
</reference>
<feature type="transmembrane region" description="Helical" evidence="7">
    <location>
        <begin position="235"/>
        <end position="255"/>
    </location>
</feature>
<sequence>MKLLIQWLKANSVILTNAGSLIATNVMTSGLGFAFWWIAARQFQPEAVGIASASVSAMNLLGSFCVLGLGTLLITELPRQPGHEGELISTALIVVGGVSLCIGILFAIVSSYVSPGFKPLNASILHILTFAVGVALTSTTTVLDQALIGLLYGNMQLWRNTIFAATKFAVLFIVGFFFAGKGGITIYAIWALGNVFSLLALAIFFVFKKGGLGKKYFPKWDLLHKLGGSAIQHHLLNITLQLPTSVLPVLVTALFSARVNAWFYVSWMIVSFAFYVPVALTTVLHAVNSAQRSTLARKARMTISVAAGVNAAVALFLLVAAREVLSIFGSTYAEQSTTIMHILMLAAFALVIRDHYISISRIFDRLKSAMGLIVPGCILELGTAAVAGHFGGVTGLCIGWVAALYVEALTMLPTVYKTVWGKQPEDAVVEENLINIALIETTPLPSIGQNFMGTQEAIWLMETFHLPAIRKTTEELASIRTSGGLTGKGITQELVRVKIAQDQLVSKTGNRVRLKPPALQPYTLPTPQSDRVLTTGPDRDSRDAG</sequence>
<feature type="transmembrane region" description="Helical" evidence="7">
    <location>
        <begin position="87"/>
        <end position="112"/>
    </location>
</feature>
<comment type="caution">
    <text evidence="8">The sequence shown here is derived from an EMBL/GenBank/DDBJ whole genome shotgun (WGS) entry which is preliminary data.</text>
</comment>
<dbReference type="InterPro" id="IPR050833">
    <property type="entry name" value="Poly_Biosynth_Transport"/>
</dbReference>
<dbReference type="Proteomes" id="UP000597444">
    <property type="component" value="Unassembled WGS sequence"/>
</dbReference>
<evidence type="ECO:0000256" key="7">
    <source>
        <dbReference type="SAM" id="Phobius"/>
    </source>
</evidence>
<accession>A0A8J3N1C7</accession>
<evidence type="ECO:0000256" key="3">
    <source>
        <dbReference type="ARBA" id="ARBA00022692"/>
    </source>
</evidence>
<feature type="transmembrane region" description="Helical" evidence="7">
    <location>
        <begin position="12"/>
        <end position="38"/>
    </location>
</feature>
<feature type="transmembrane region" description="Helical" evidence="7">
    <location>
        <begin position="261"/>
        <end position="287"/>
    </location>
</feature>
<keyword evidence="5 7" id="KW-0472">Membrane</keyword>
<keyword evidence="2" id="KW-1003">Cell membrane</keyword>
<evidence type="ECO:0000256" key="5">
    <source>
        <dbReference type="ARBA" id="ARBA00023136"/>
    </source>
</evidence>
<dbReference type="GO" id="GO:0005886">
    <property type="term" value="C:plasma membrane"/>
    <property type="evidence" value="ECO:0007669"/>
    <property type="project" value="UniProtKB-SubCell"/>
</dbReference>
<evidence type="ECO:0000313" key="9">
    <source>
        <dbReference type="Proteomes" id="UP000597444"/>
    </source>
</evidence>
<feature type="transmembrane region" description="Helical" evidence="7">
    <location>
        <begin position="50"/>
        <end position="75"/>
    </location>
</feature>
<keyword evidence="4 7" id="KW-1133">Transmembrane helix</keyword>
<comment type="subcellular location">
    <subcellularLocation>
        <location evidence="1">Cell membrane</location>
        <topology evidence="1">Multi-pass membrane protein</topology>
    </subcellularLocation>
</comment>
<protein>
    <recommendedName>
        <fullName evidence="10">Polysaccharide biosynthesis protein C-terminal domain-containing protein</fullName>
    </recommendedName>
</protein>
<feature type="transmembrane region" description="Helical" evidence="7">
    <location>
        <begin position="162"/>
        <end position="180"/>
    </location>
</feature>
<feature type="region of interest" description="Disordered" evidence="6">
    <location>
        <begin position="510"/>
        <end position="545"/>
    </location>
</feature>